<evidence type="ECO:0000256" key="4">
    <source>
        <dbReference type="ARBA" id="ARBA00023014"/>
    </source>
</evidence>
<keyword evidence="7" id="KW-1185">Reference proteome</keyword>
<dbReference type="InterPro" id="IPR002888">
    <property type="entry name" value="2Fe-2S-bd"/>
</dbReference>
<keyword evidence="1" id="KW-0001">2Fe-2S</keyword>
<gene>
    <name evidence="6" type="primary">iorA_1</name>
    <name evidence="6" type="ORF">DSM104443_01724</name>
</gene>
<dbReference type="AlphaFoldDB" id="A0A6M4GYQ4"/>
<dbReference type="InterPro" id="IPR051452">
    <property type="entry name" value="Diverse_Oxidoreductases"/>
</dbReference>
<dbReference type="SUPFAM" id="SSF54292">
    <property type="entry name" value="2Fe-2S ferredoxin-like"/>
    <property type="match status" value="1"/>
</dbReference>
<evidence type="ECO:0000313" key="7">
    <source>
        <dbReference type="Proteomes" id="UP000501534"/>
    </source>
</evidence>
<dbReference type="PROSITE" id="PS51085">
    <property type="entry name" value="2FE2S_FER_2"/>
    <property type="match status" value="1"/>
</dbReference>
<feature type="domain" description="2Fe-2S ferredoxin-type" evidence="5">
    <location>
        <begin position="1"/>
        <end position="77"/>
    </location>
</feature>
<dbReference type="Pfam" id="PF00111">
    <property type="entry name" value="Fer2"/>
    <property type="match status" value="1"/>
</dbReference>
<dbReference type="InterPro" id="IPR001041">
    <property type="entry name" value="2Fe-2S_ferredoxin-type"/>
</dbReference>
<dbReference type="KEGG" id="uru:DSM104443_01724"/>
<keyword evidence="2" id="KW-0479">Metal-binding</keyword>
<dbReference type="GO" id="GO:0047121">
    <property type="term" value="F:isoquinoline 1-oxidoreductase activity"/>
    <property type="evidence" value="ECO:0007669"/>
    <property type="project" value="UniProtKB-EC"/>
</dbReference>
<dbReference type="InterPro" id="IPR036884">
    <property type="entry name" value="2Fe-2S-bd_dom_sf"/>
</dbReference>
<dbReference type="RefSeq" id="WP_171091332.1">
    <property type="nucleotide sequence ID" value="NZ_CP053069.1"/>
</dbReference>
<dbReference type="GO" id="GO:0051537">
    <property type="term" value="F:2 iron, 2 sulfur cluster binding"/>
    <property type="evidence" value="ECO:0007669"/>
    <property type="project" value="UniProtKB-KW"/>
</dbReference>
<dbReference type="Pfam" id="PF01799">
    <property type="entry name" value="Fer2_2"/>
    <property type="match status" value="1"/>
</dbReference>
<name>A0A6M4GYQ4_9PROT</name>
<dbReference type="InterPro" id="IPR036010">
    <property type="entry name" value="2Fe-2S_ferredoxin-like_sf"/>
</dbReference>
<evidence type="ECO:0000313" key="6">
    <source>
        <dbReference type="EMBL" id="QJR10657.1"/>
    </source>
</evidence>
<accession>A0A6M4GYQ4</accession>
<dbReference type="EC" id="1.3.99.16" evidence="6"/>
<dbReference type="Proteomes" id="UP000501534">
    <property type="component" value="Chromosome"/>
</dbReference>
<keyword evidence="3" id="KW-0408">Iron</keyword>
<evidence type="ECO:0000256" key="1">
    <source>
        <dbReference type="ARBA" id="ARBA00022714"/>
    </source>
</evidence>
<organism evidence="6 7">
    <name type="scientific">Usitatibacter rugosus</name>
    <dbReference type="NCBI Taxonomy" id="2732067"/>
    <lineage>
        <taxon>Bacteria</taxon>
        <taxon>Pseudomonadati</taxon>
        <taxon>Pseudomonadota</taxon>
        <taxon>Betaproteobacteria</taxon>
        <taxon>Nitrosomonadales</taxon>
        <taxon>Usitatibacteraceae</taxon>
        <taxon>Usitatibacter</taxon>
    </lineage>
</organism>
<dbReference type="GO" id="GO:0046872">
    <property type="term" value="F:metal ion binding"/>
    <property type="evidence" value="ECO:0007669"/>
    <property type="project" value="UniProtKB-KW"/>
</dbReference>
<proteinExistence type="predicted"/>
<keyword evidence="4" id="KW-0411">Iron-sulfur</keyword>
<dbReference type="EMBL" id="CP053069">
    <property type="protein sequence ID" value="QJR10657.1"/>
    <property type="molecule type" value="Genomic_DNA"/>
</dbReference>
<dbReference type="InterPro" id="IPR012675">
    <property type="entry name" value="Beta-grasp_dom_sf"/>
</dbReference>
<dbReference type="Gene3D" id="3.10.20.30">
    <property type="match status" value="1"/>
</dbReference>
<dbReference type="Gene3D" id="1.10.150.120">
    <property type="entry name" value="[2Fe-2S]-binding domain"/>
    <property type="match status" value="1"/>
</dbReference>
<dbReference type="CDD" id="cd00207">
    <property type="entry name" value="fer2"/>
    <property type="match status" value="1"/>
</dbReference>
<keyword evidence="6" id="KW-0560">Oxidoreductase</keyword>
<sequence length="155" mass="15860">MPTTINLNGKAVSVDASPDTPMLWVLRDHLGMTGTKFGCGASLCGACTVHVDGVPARSCVTPMSAVAGKKVTTIEGVSGKVATAVQAAWDKVQVPQCGYCQSGQVMAATALLTKTPNPTDAQIDEAMSGNICRCGTYGRVRTAIKDASKSLGGKA</sequence>
<dbReference type="SUPFAM" id="SSF47741">
    <property type="entry name" value="CO dehydrogenase ISP C-domain like"/>
    <property type="match status" value="1"/>
</dbReference>
<evidence type="ECO:0000256" key="2">
    <source>
        <dbReference type="ARBA" id="ARBA00022723"/>
    </source>
</evidence>
<reference evidence="6 7" key="1">
    <citation type="submission" date="2020-04" db="EMBL/GenBank/DDBJ databases">
        <title>Usitatibacter rugosus gen. nov., sp. nov. and Usitatibacter palustris sp. nov., novel members of Usitatibacteraceae fam. nov. within the order Nitrosomonadales isolated from soil.</title>
        <authorList>
            <person name="Huber K.J."/>
            <person name="Neumann-Schaal M."/>
            <person name="Geppert A."/>
            <person name="Luckner M."/>
            <person name="Wanner G."/>
            <person name="Overmann J."/>
        </authorList>
    </citation>
    <scope>NUCLEOTIDE SEQUENCE [LARGE SCALE GENOMIC DNA]</scope>
    <source>
        <strain evidence="6 7">0125_3</strain>
    </source>
</reference>
<protein>
    <submittedName>
        <fullName evidence="6">Isoquinoline 1-oxidoreductase subunit alpha</fullName>
        <ecNumber evidence="6">1.3.99.16</ecNumber>
    </submittedName>
</protein>
<dbReference type="PANTHER" id="PTHR44379:SF2">
    <property type="entry name" value="BLR6218 PROTEIN"/>
    <property type="match status" value="1"/>
</dbReference>
<evidence type="ECO:0000256" key="3">
    <source>
        <dbReference type="ARBA" id="ARBA00023004"/>
    </source>
</evidence>
<dbReference type="PANTHER" id="PTHR44379">
    <property type="entry name" value="OXIDOREDUCTASE WITH IRON-SULFUR SUBUNIT"/>
    <property type="match status" value="1"/>
</dbReference>
<evidence type="ECO:0000259" key="5">
    <source>
        <dbReference type="PROSITE" id="PS51085"/>
    </source>
</evidence>